<dbReference type="GO" id="GO:0003729">
    <property type="term" value="F:mRNA binding"/>
    <property type="evidence" value="ECO:0007669"/>
    <property type="project" value="TreeGrafter"/>
</dbReference>
<dbReference type="GO" id="GO:0005634">
    <property type="term" value="C:nucleus"/>
    <property type="evidence" value="ECO:0007669"/>
    <property type="project" value="TreeGrafter"/>
</dbReference>
<dbReference type="InterPro" id="IPR035979">
    <property type="entry name" value="RBD_domain_sf"/>
</dbReference>
<feature type="compositionally biased region" description="Basic and acidic residues" evidence="3">
    <location>
        <begin position="157"/>
        <end position="166"/>
    </location>
</feature>
<evidence type="ECO:0000259" key="4">
    <source>
        <dbReference type="PROSITE" id="PS50102"/>
    </source>
</evidence>
<evidence type="ECO:0000313" key="5">
    <source>
        <dbReference type="EMBL" id="KIP12104.1"/>
    </source>
</evidence>
<dbReference type="InterPro" id="IPR025715">
    <property type="entry name" value="FoP_C"/>
</dbReference>
<feature type="region of interest" description="Disordered" evidence="3">
    <location>
        <begin position="125"/>
        <end position="200"/>
    </location>
</feature>
<dbReference type="PANTHER" id="PTHR19965:SF82">
    <property type="entry name" value="THO COMPLEX SUBUNIT 4"/>
    <property type="match status" value="1"/>
</dbReference>
<gene>
    <name evidence="5" type="ORF">PHLGIDRAFT_32986</name>
</gene>
<evidence type="ECO:0000256" key="1">
    <source>
        <dbReference type="ARBA" id="ARBA00022884"/>
    </source>
</evidence>
<dbReference type="SMART" id="SM00360">
    <property type="entry name" value="RRM"/>
    <property type="match status" value="1"/>
</dbReference>
<accession>A0A0C3P2G9</accession>
<reference evidence="5 6" key="1">
    <citation type="journal article" date="2014" name="PLoS Genet.">
        <title>Analysis of the Phlebiopsis gigantea genome, transcriptome and secretome provides insight into its pioneer colonization strategies of wood.</title>
        <authorList>
            <person name="Hori C."/>
            <person name="Ishida T."/>
            <person name="Igarashi K."/>
            <person name="Samejima M."/>
            <person name="Suzuki H."/>
            <person name="Master E."/>
            <person name="Ferreira P."/>
            <person name="Ruiz-Duenas F.J."/>
            <person name="Held B."/>
            <person name="Canessa P."/>
            <person name="Larrondo L.F."/>
            <person name="Schmoll M."/>
            <person name="Druzhinina I.S."/>
            <person name="Kubicek C.P."/>
            <person name="Gaskell J.A."/>
            <person name="Kersten P."/>
            <person name="St John F."/>
            <person name="Glasner J."/>
            <person name="Sabat G."/>
            <person name="Splinter BonDurant S."/>
            <person name="Syed K."/>
            <person name="Yadav J."/>
            <person name="Mgbeahuruike A.C."/>
            <person name="Kovalchuk A."/>
            <person name="Asiegbu F.O."/>
            <person name="Lackner G."/>
            <person name="Hoffmeister D."/>
            <person name="Rencoret J."/>
            <person name="Gutierrez A."/>
            <person name="Sun H."/>
            <person name="Lindquist E."/>
            <person name="Barry K."/>
            <person name="Riley R."/>
            <person name="Grigoriev I.V."/>
            <person name="Henrissat B."/>
            <person name="Kues U."/>
            <person name="Berka R.M."/>
            <person name="Martinez A.T."/>
            <person name="Covert S.F."/>
            <person name="Blanchette R.A."/>
            <person name="Cullen D."/>
        </authorList>
    </citation>
    <scope>NUCLEOTIDE SEQUENCE [LARGE SCALE GENOMIC DNA]</scope>
    <source>
        <strain evidence="5 6">11061_1 CR5-6</strain>
    </source>
</reference>
<name>A0A0C3P2G9_PHLG1</name>
<feature type="region of interest" description="Disordered" evidence="3">
    <location>
        <begin position="1"/>
        <end position="44"/>
    </location>
</feature>
<dbReference type="SUPFAM" id="SSF54928">
    <property type="entry name" value="RNA-binding domain, RBD"/>
    <property type="match status" value="1"/>
</dbReference>
<dbReference type="PROSITE" id="PS50102">
    <property type="entry name" value="RRM"/>
    <property type="match status" value="1"/>
</dbReference>
<protein>
    <recommendedName>
        <fullName evidence="4">RRM domain-containing protein</fullName>
    </recommendedName>
</protein>
<dbReference type="HOGENOM" id="CLU_052367_4_1_1"/>
<proteinExistence type="predicted"/>
<keyword evidence="6" id="KW-1185">Reference proteome</keyword>
<dbReference type="InterPro" id="IPR051229">
    <property type="entry name" value="ALYREF_mRNA_export"/>
</dbReference>
<dbReference type="OrthoDB" id="5382468at2759"/>
<keyword evidence="1 2" id="KW-0694">RNA-binding</keyword>
<feature type="compositionally biased region" description="Basic and acidic residues" evidence="3">
    <location>
        <begin position="1"/>
        <end position="10"/>
    </location>
</feature>
<feature type="domain" description="RRM" evidence="4">
    <location>
        <begin position="53"/>
        <end position="131"/>
    </location>
</feature>
<feature type="compositionally biased region" description="Basic and acidic residues" evidence="3">
    <location>
        <begin position="20"/>
        <end position="31"/>
    </location>
</feature>
<dbReference type="STRING" id="745531.A0A0C3P2G9"/>
<dbReference type="Pfam" id="PF00076">
    <property type="entry name" value="RRM_1"/>
    <property type="match status" value="1"/>
</dbReference>
<evidence type="ECO:0000256" key="3">
    <source>
        <dbReference type="SAM" id="MobiDB-lite"/>
    </source>
</evidence>
<dbReference type="Proteomes" id="UP000053257">
    <property type="component" value="Unassembled WGS sequence"/>
</dbReference>
<dbReference type="Gene3D" id="3.30.70.330">
    <property type="match status" value="1"/>
</dbReference>
<sequence>MSTTRVDRSKKPYSRPNRPRRSDGDWLHDKAPGASGARQTSVPSISAVDGANTKLVVSNLHYEVTPRDLSQVFGAVGTLIREPLIRYDRSGRSQGIAIISYETAAEAKKGLAHFNGKLCKGQPMSIEFDSGPPPRARRASAPSSLLNRIQKPNLLDRLSKDDKQTQNDRPSPNGAGPVRTKQRAAKPAPREKKVKYTPKSVEELDMELDAFMKDDAVPAAAAAAASAEDVEMKA</sequence>
<dbReference type="InterPro" id="IPR012677">
    <property type="entry name" value="Nucleotide-bd_a/b_plait_sf"/>
</dbReference>
<organism evidence="5 6">
    <name type="scientific">Phlebiopsis gigantea (strain 11061_1 CR5-6)</name>
    <name type="common">White-rot fungus</name>
    <name type="synonym">Peniophora gigantea</name>
    <dbReference type="NCBI Taxonomy" id="745531"/>
    <lineage>
        <taxon>Eukaryota</taxon>
        <taxon>Fungi</taxon>
        <taxon>Dikarya</taxon>
        <taxon>Basidiomycota</taxon>
        <taxon>Agaricomycotina</taxon>
        <taxon>Agaricomycetes</taxon>
        <taxon>Polyporales</taxon>
        <taxon>Phanerochaetaceae</taxon>
        <taxon>Phlebiopsis</taxon>
    </lineage>
</organism>
<evidence type="ECO:0000313" key="6">
    <source>
        <dbReference type="Proteomes" id="UP000053257"/>
    </source>
</evidence>
<dbReference type="InterPro" id="IPR000504">
    <property type="entry name" value="RRM_dom"/>
</dbReference>
<evidence type="ECO:0000256" key="2">
    <source>
        <dbReference type="PROSITE-ProRule" id="PRU00176"/>
    </source>
</evidence>
<dbReference type="PANTHER" id="PTHR19965">
    <property type="entry name" value="RNA AND EXPORT FACTOR BINDING PROTEIN"/>
    <property type="match status" value="1"/>
</dbReference>
<dbReference type="Pfam" id="PF13865">
    <property type="entry name" value="FoP_duplication"/>
    <property type="match status" value="1"/>
</dbReference>
<dbReference type="AlphaFoldDB" id="A0A0C3P2G9"/>
<dbReference type="EMBL" id="KN840441">
    <property type="protein sequence ID" value="KIP12104.1"/>
    <property type="molecule type" value="Genomic_DNA"/>
</dbReference>